<evidence type="ECO:0000313" key="3">
    <source>
        <dbReference type="EMBL" id="AWV23296.1"/>
    </source>
</evidence>
<evidence type="ECO:0000256" key="1">
    <source>
        <dbReference type="SAM" id="MobiDB-lite"/>
    </source>
</evidence>
<keyword evidence="2" id="KW-0812">Transmembrane</keyword>
<feature type="transmembrane region" description="Helical" evidence="2">
    <location>
        <begin position="600"/>
        <end position="619"/>
    </location>
</feature>
<keyword evidence="2" id="KW-0472">Membrane</keyword>
<sequence length="793" mass="80826">MVEAYRVQSRLTLQSNVPQVLAQVAKGLGLLDGRLKSTGRSIDKLMEKMGGLRGFQFDINAAAGAMGGFERAATGAARATRQQNQAVDEGSRALVRYTNAAERAQSVARALVSSPRLLPGPTGGGESYGALVPAPLRLMGPSGGGGLGALAPLIAARTMAGISGGGGGLPPGALPMLTGPGAGGSGMHATFAAGLAGMAAGRGGRGGGGGYPPGGGGAAGAGGYGALPGALANIYLGHQMLGWVGAAIKAGGELEHQVEVLRQSGVSAKLVGEAVSRAWETTKLVRGTTAIENLKAIGELQTVFGDTHEAVTLLPRFQKLAAVLGSVTGKDPGNSAYLAARALELRGAFINPQTGQMDVERGLGQLNLMQRGVIATHGRVGPNDYLNFQQMAGVGGRRLGDTAMYEQMPTIIQAMGGHRAGTAYAAFYRQMVGGVMTQRVAAELIKYGLIDESHVQVKRGGQIVVQPGGVKGADQLAANPLQWINTVLRGQLVSKGASSLDEQMDVVSRLFGTETARRFVAEALQGWTQIEKDQALIRRVRPDAAENLLDKDWNITVSNLSAAFKNLAAALGGPTLRVVVPAMNALAGGLNKVAQWATDYPNVATVVLAVAGGLSALALAAAGFAVGAAALAGLTAVGTGIAGLATALGAPVLAAGVLVGVAAGLTALALSMDGKDWKALFDRVIGGLQSVWDSITAKLSNPPSADQTYGPPAPRRTGRMGPGGFYGDSILPQSFEPVPAGPAATAQPVMLMLDGRKVGEGVMPYFGRAALGPAQSATQMDQGRAVPVSMRWA</sequence>
<proteinExistence type="predicted"/>
<gene>
    <name evidence="3" type="ORF">RADP37_05369</name>
</gene>
<name>A0A4Y1MZ33_9PROT</name>
<dbReference type="RefSeq" id="WP_397540485.1">
    <property type="nucleotide sequence ID" value="NZ_CP025189.1"/>
</dbReference>
<evidence type="ECO:0000256" key="2">
    <source>
        <dbReference type="SAM" id="Phobius"/>
    </source>
</evidence>
<organism evidence="3">
    <name type="scientific">Roseomonas mucosa</name>
    <dbReference type="NCBI Taxonomy" id="207340"/>
    <lineage>
        <taxon>Bacteria</taxon>
        <taxon>Pseudomonadati</taxon>
        <taxon>Pseudomonadota</taxon>
        <taxon>Alphaproteobacteria</taxon>
        <taxon>Acetobacterales</taxon>
        <taxon>Roseomonadaceae</taxon>
        <taxon>Roseomonas</taxon>
    </lineage>
</organism>
<keyword evidence="2" id="KW-1133">Transmembrane helix</keyword>
<dbReference type="EMBL" id="CP025189">
    <property type="protein sequence ID" value="AWV23296.1"/>
    <property type="molecule type" value="Genomic_DNA"/>
</dbReference>
<reference evidence="3" key="1">
    <citation type="submission" date="2017-12" db="EMBL/GenBank/DDBJ databases">
        <authorList>
            <person name="Martens C."/>
            <person name="Dahlstrom E."/>
            <person name="Barbian K."/>
            <person name="Sykora L."/>
            <person name="Ricklefs S."/>
            <person name="Bruno D."/>
            <person name="Anzick I."/>
            <person name="Myles I."/>
            <person name="Datta S.K."/>
        </authorList>
    </citation>
    <scope>NUCLEOTIDE SEQUENCE</scope>
    <source>
        <strain evidence="3">AD2</strain>
    </source>
</reference>
<dbReference type="AlphaFoldDB" id="A0A4Y1MZ33"/>
<feature type="region of interest" description="Disordered" evidence="1">
    <location>
        <begin position="774"/>
        <end position="793"/>
    </location>
</feature>
<protein>
    <submittedName>
        <fullName evidence="3">PGRS-subfamily of Gly-rich protein</fullName>
    </submittedName>
</protein>
<accession>A0A4Y1MZ33</accession>
<feature type="region of interest" description="Disordered" evidence="1">
    <location>
        <begin position="701"/>
        <end position="722"/>
    </location>
</feature>